<feature type="compositionally biased region" description="Basic and acidic residues" evidence="1">
    <location>
        <begin position="100"/>
        <end position="113"/>
    </location>
</feature>
<evidence type="ECO:0000313" key="4">
    <source>
        <dbReference type="Proteomes" id="UP000198858"/>
    </source>
</evidence>
<evidence type="ECO:0000256" key="2">
    <source>
        <dbReference type="SAM" id="Phobius"/>
    </source>
</evidence>
<reference evidence="3 4" key="1">
    <citation type="submission" date="2016-10" db="EMBL/GenBank/DDBJ databases">
        <authorList>
            <person name="Varghese N."/>
            <person name="Submissions S."/>
        </authorList>
    </citation>
    <scope>NUCLEOTIDE SEQUENCE [LARGE SCALE GENOMIC DNA]</scope>
    <source>
        <strain evidence="3 4">Mar_2010_102</strain>
    </source>
</reference>
<keyword evidence="4" id="KW-1185">Reference proteome</keyword>
<feature type="region of interest" description="Disordered" evidence="1">
    <location>
        <begin position="100"/>
        <end position="124"/>
    </location>
</feature>
<organism evidence="3 4">
    <name type="scientific">Christiangramia echinicola</name>
    <dbReference type="NCBI Taxonomy" id="279359"/>
    <lineage>
        <taxon>Bacteria</taxon>
        <taxon>Pseudomonadati</taxon>
        <taxon>Bacteroidota</taxon>
        <taxon>Flavobacteriia</taxon>
        <taxon>Flavobacteriales</taxon>
        <taxon>Flavobacteriaceae</taxon>
        <taxon>Christiangramia</taxon>
    </lineage>
</organism>
<dbReference type="PANTHER" id="PTHR35792:SF2">
    <property type="entry name" value="GENERAL STRESS PROTEIN"/>
    <property type="match status" value="1"/>
</dbReference>
<dbReference type="InterPro" id="IPR024623">
    <property type="entry name" value="YtxH"/>
</dbReference>
<dbReference type="PANTHER" id="PTHR35792">
    <property type="entry name" value="GENERAL STRESS PROTEIN"/>
    <property type="match status" value="1"/>
</dbReference>
<dbReference type="EMBL" id="LT629745">
    <property type="protein sequence ID" value="SDR92116.1"/>
    <property type="molecule type" value="Genomic_DNA"/>
</dbReference>
<dbReference type="RefSeq" id="WP_026932907.1">
    <property type="nucleotide sequence ID" value="NZ_LT629745.1"/>
</dbReference>
<proteinExistence type="predicted"/>
<keyword evidence="2" id="KW-0472">Membrane</keyword>
<dbReference type="STRING" id="1250231.SAMN04488552_1516"/>
<keyword evidence="2" id="KW-0812">Transmembrane</keyword>
<dbReference type="Pfam" id="PF12732">
    <property type="entry name" value="YtxH"/>
    <property type="match status" value="1"/>
</dbReference>
<evidence type="ECO:0000256" key="1">
    <source>
        <dbReference type="SAM" id="MobiDB-lite"/>
    </source>
</evidence>
<feature type="transmembrane region" description="Helical" evidence="2">
    <location>
        <begin position="6"/>
        <end position="26"/>
    </location>
</feature>
<dbReference type="Proteomes" id="UP000198858">
    <property type="component" value="Chromosome I"/>
</dbReference>
<feature type="region of interest" description="Disordered" evidence="1">
    <location>
        <begin position="34"/>
        <end position="62"/>
    </location>
</feature>
<accession>A0A1H1MZF6</accession>
<name>A0A1H1MZF6_9FLAO</name>
<dbReference type="AlphaFoldDB" id="A0A1H1MZF6"/>
<keyword evidence="2" id="KW-1133">Transmembrane helix</keyword>
<gene>
    <name evidence="3" type="ORF">SAMN04488552_1516</name>
</gene>
<protein>
    <submittedName>
        <fullName evidence="3">Gas vesicle protein</fullName>
    </submittedName>
</protein>
<dbReference type="InterPro" id="IPR052928">
    <property type="entry name" value="Desiccation-related_membrane"/>
</dbReference>
<sequence length="124" mass="13370">MASTGNTLLALITGAAIGAGVGLLYAPDSGEKTRKKLKSDAQKAQGNLNKRYHETSSNLSEKAKKARVDFEVRLEETLSSASHKADDILAAMETKLEELRKQNAKLQKDKENKSTGNSPDKAVV</sequence>
<evidence type="ECO:0000313" key="3">
    <source>
        <dbReference type="EMBL" id="SDR92116.1"/>
    </source>
</evidence>